<reference evidence="2 3" key="1">
    <citation type="submission" date="2015-08" db="EMBL/GenBank/DDBJ databases">
        <title>Next Generation Sequencing and Analysis of the Genome of Puccinia sorghi L Schw, the Causal Agent of Maize Common Rust.</title>
        <authorList>
            <person name="Rochi L."/>
            <person name="Burguener G."/>
            <person name="Darino M."/>
            <person name="Turjanski A."/>
            <person name="Kreff E."/>
            <person name="Dieguez M.J."/>
            <person name="Sacco F."/>
        </authorList>
    </citation>
    <scope>NUCLEOTIDE SEQUENCE [LARGE SCALE GENOMIC DNA]</scope>
    <source>
        <strain evidence="2 3">RO10H11247</strain>
    </source>
</reference>
<proteinExistence type="predicted"/>
<accession>A0A0L6U913</accession>
<protein>
    <submittedName>
        <fullName evidence="2">Putative signal peptide protein</fullName>
    </submittedName>
</protein>
<feature type="signal peptide" evidence="1">
    <location>
        <begin position="1"/>
        <end position="17"/>
    </location>
</feature>
<evidence type="ECO:0000313" key="2">
    <source>
        <dbReference type="EMBL" id="KNZ44777.1"/>
    </source>
</evidence>
<dbReference type="AlphaFoldDB" id="A0A0L6U913"/>
<dbReference type="EMBL" id="LAVV01014415">
    <property type="protein sequence ID" value="KNZ44777.1"/>
    <property type="molecule type" value="Genomic_DNA"/>
</dbReference>
<dbReference type="Proteomes" id="UP000037035">
    <property type="component" value="Unassembled WGS sequence"/>
</dbReference>
<evidence type="ECO:0000313" key="3">
    <source>
        <dbReference type="Proteomes" id="UP000037035"/>
    </source>
</evidence>
<keyword evidence="1" id="KW-0732">Signal</keyword>
<evidence type="ECO:0000256" key="1">
    <source>
        <dbReference type="SAM" id="SignalP"/>
    </source>
</evidence>
<keyword evidence="3" id="KW-1185">Reference proteome</keyword>
<organism evidence="2 3">
    <name type="scientific">Puccinia sorghi</name>
    <dbReference type="NCBI Taxonomy" id="27349"/>
    <lineage>
        <taxon>Eukaryota</taxon>
        <taxon>Fungi</taxon>
        <taxon>Dikarya</taxon>
        <taxon>Basidiomycota</taxon>
        <taxon>Pucciniomycotina</taxon>
        <taxon>Pucciniomycetes</taxon>
        <taxon>Pucciniales</taxon>
        <taxon>Pucciniaceae</taxon>
        <taxon>Puccinia</taxon>
    </lineage>
</organism>
<gene>
    <name evidence="2" type="ORF">VP01_882g1</name>
</gene>
<feature type="chain" id="PRO_5005567567" evidence="1">
    <location>
        <begin position="18"/>
        <end position="535"/>
    </location>
</feature>
<dbReference type="VEuPathDB" id="FungiDB:VP01_882g1"/>
<comment type="caution">
    <text evidence="2">The sequence shown here is derived from an EMBL/GenBank/DDBJ whole genome shotgun (WGS) entry which is preliminary data.</text>
</comment>
<sequence length="535" mass="59873">MLIQLLVSIFFGGLVTGRRQTWTSNSGRLLFLVLRKCGLRGEVEGEIGLYEMTETASFSSPWITTFCGGVDQSSHISDTHFMRTMATECHHNPNEVISMRLPLDSNLKLSISFTDGEILWESRYFPVVLTGWVWRHQNQWICCCPAPLVILMGVCNWKYVRGDLIQLEMAKNLQCEMKLNLKLQPGMKCGHTQLPAVDMQHAPATHNNRSFLGLSACQLQAVEQVFFAVFDVQYCLILYQFLMHGHKLHPHACCFQNQHFPNLPRGQHSSRGCFQLKCNQQTTGVSFDNAANRLISAIAGSQYSHGTRASQGNDDTIGIAIQHSRGRKSCLSTKWCHCSAGARVYDYDGSGRGITNTKPSTIRGYDGVAPNILGVVFGFPRFIVMSQSLIFLFFDGHGLRWQEVPAAVACNVVHTLAQKPVFSFFGRGNKKIQRPKKKDPKGPLHPSLSAESFRLRSAIVFPGFAMARVAVLQQLANILLTPQSHMSSRICSSYVLRRDDERFFNLIDLGTIGFHLPISSQLVVSFIPADESIQR</sequence>
<name>A0A0L6U913_9BASI</name>